<dbReference type="PANTHER" id="PTHR28629:SF4">
    <property type="entry name" value="TRIOKINASE_FMN CYCLASE"/>
    <property type="match status" value="1"/>
</dbReference>
<sequence length="570" mass="57902">MTHIHNGADGFAATALDGFCDVHAHLVQRIRSGVMRATATPDGKVAVVIGGGSGHYPAFAGYVGPGLADAAVAGDVFASPSAKAVYDVCKRADRGGGVLLMFGNYAGDVLNFNIAAERLRREGIDTRIVAITDDIASAREPARRRGIAGDLLVLKLAAAAAEAGQPLDEVARIARHANDRTRSFGVAFGGCTLPGAEAPLFSVPAGHMALGLGIHGEPGIDEVAILRAGDLATLLVGRLLDDMPAGAGTHVAAVLNGLGGTKQEELFVLWTSVAAGLRNAGLESIRPEVGEFITSLDMEGCSLSLTWLDDTLEPLWTAPCESAALTRGPTIPTTPAPRVEEAADQAAAWAPSSPASRSAGRAVAEAMSLLAATLDGAEAELGRIDARAGDGDHGRGMACGSAAGARAARDAATGGAGAGDVLTAAADAWAHRAGGTSGALWGLGLQSAGRAIGNQGDPSAVDVAHAARTALDAVMRLGGARPGDKTLVDALLPFVETLERESANGATLARAWHAAVQVATTAADRTADLLPRIGRARPLAARSKGHPDAGAVSLALCARTILKMMEHENV</sequence>
<comment type="caution">
    <text evidence="7">The sequence shown here is derived from an EMBL/GenBank/DDBJ whole genome shotgun (WGS) entry which is preliminary data.</text>
</comment>
<dbReference type="Gene3D" id="3.40.50.10440">
    <property type="entry name" value="Dihydroxyacetone kinase, domain 1"/>
    <property type="match status" value="1"/>
</dbReference>
<dbReference type="PROSITE" id="PS51480">
    <property type="entry name" value="DHAL"/>
    <property type="match status" value="1"/>
</dbReference>
<accession>A0A7W4KAB3</accession>
<dbReference type="GO" id="GO:0005524">
    <property type="term" value="F:ATP binding"/>
    <property type="evidence" value="ECO:0007669"/>
    <property type="project" value="UniProtKB-KW"/>
</dbReference>
<dbReference type="InterPro" id="IPR036117">
    <property type="entry name" value="DhaL_dom_sf"/>
</dbReference>
<dbReference type="AlphaFoldDB" id="A0A7W4KAB3"/>
<dbReference type="Gene3D" id="3.30.1180.20">
    <property type="entry name" value="Dihydroxyacetone kinase, domain 2"/>
    <property type="match status" value="1"/>
</dbReference>
<evidence type="ECO:0000256" key="4">
    <source>
        <dbReference type="ARBA" id="ARBA00022840"/>
    </source>
</evidence>
<keyword evidence="3 7" id="KW-0418">Kinase</keyword>
<reference evidence="7 8" key="1">
    <citation type="submission" date="2020-04" db="EMBL/GenBank/DDBJ databases">
        <title>Description of novel Gluconacetobacter.</title>
        <authorList>
            <person name="Sombolestani A."/>
        </authorList>
    </citation>
    <scope>NUCLEOTIDE SEQUENCE [LARGE SCALE GENOMIC DNA]</scope>
    <source>
        <strain evidence="7 8">LMG 27802</strain>
    </source>
</reference>
<name>A0A7W4KAB3_9PROT</name>
<dbReference type="SUPFAM" id="SSF101473">
    <property type="entry name" value="DhaL-like"/>
    <property type="match status" value="1"/>
</dbReference>
<feature type="domain" description="DhaL" evidence="5">
    <location>
        <begin position="361"/>
        <end position="563"/>
    </location>
</feature>
<dbReference type="GO" id="GO:0019563">
    <property type="term" value="P:glycerol catabolic process"/>
    <property type="evidence" value="ECO:0007669"/>
    <property type="project" value="TreeGrafter"/>
</dbReference>
<dbReference type="InterPro" id="IPR050861">
    <property type="entry name" value="Dihydroxyacetone_Kinase"/>
</dbReference>
<dbReference type="FunFam" id="3.40.50.10440:FF:000001">
    <property type="entry name" value="Dihydroxyacetone kinase, DhaK subunit"/>
    <property type="match status" value="1"/>
</dbReference>
<feature type="domain" description="DhaK" evidence="6">
    <location>
        <begin position="7"/>
        <end position="325"/>
    </location>
</feature>
<dbReference type="Pfam" id="PF02734">
    <property type="entry name" value="Dak2"/>
    <property type="match status" value="1"/>
</dbReference>
<dbReference type="InterPro" id="IPR004006">
    <property type="entry name" value="DhaK_dom"/>
</dbReference>
<evidence type="ECO:0000256" key="3">
    <source>
        <dbReference type="ARBA" id="ARBA00022777"/>
    </source>
</evidence>
<dbReference type="InterPro" id="IPR004007">
    <property type="entry name" value="DhaL_dom"/>
</dbReference>
<evidence type="ECO:0000256" key="1">
    <source>
        <dbReference type="ARBA" id="ARBA00022679"/>
    </source>
</evidence>
<dbReference type="Proteomes" id="UP000578030">
    <property type="component" value="Unassembled WGS sequence"/>
</dbReference>
<keyword evidence="2" id="KW-0547">Nucleotide-binding</keyword>
<keyword evidence="8" id="KW-1185">Reference proteome</keyword>
<keyword evidence="4" id="KW-0067">ATP-binding</keyword>
<proteinExistence type="predicted"/>
<dbReference type="PANTHER" id="PTHR28629">
    <property type="entry name" value="TRIOKINASE/FMN CYCLASE"/>
    <property type="match status" value="1"/>
</dbReference>
<dbReference type="Gene3D" id="1.25.40.340">
    <property type="match status" value="1"/>
</dbReference>
<dbReference type="SUPFAM" id="SSF82549">
    <property type="entry name" value="DAK1/DegV-like"/>
    <property type="match status" value="1"/>
</dbReference>
<organism evidence="7 8">
    <name type="scientific">Gluconacetobacter tumulisoli</name>
    <dbReference type="NCBI Taxonomy" id="1286189"/>
    <lineage>
        <taxon>Bacteria</taxon>
        <taxon>Pseudomonadati</taxon>
        <taxon>Pseudomonadota</taxon>
        <taxon>Alphaproteobacteria</taxon>
        <taxon>Acetobacterales</taxon>
        <taxon>Acetobacteraceae</taxon>
        <taxon>Gluconacetobacter</taxon>
    </lineage>
</organism>
<dbReference type="Pfam" id="PF02733">
    <property type="entry name" value="Dak1"/>
    <property type="match status" value="1"/>
</dbReference>
<gene>
    <name evidence="7" type="ORF">HLH28_16700</name>
</gene>
<protein>
    <submittedName>
        <fullName evidence="7">Dihydroxyacetone kinase family protein</fullName>
    </submittedName>
</protein>
<dbReference type="NCBIfam" id="NF011049">
    <property type="entry name" value="PRK14479.1"/>
    <property type="match status" value="1"/>
</dbReference>
<evidence type="ECO:0000313" key="8">
    <source>
        <dbReference type="Proteomes" id="UP000578030"/>
    </source>
</evidence>
<evidence type="ECO:0000259" key="5">
    <source>
        <dbReference type="PROSITE" id="PS51480"/>
    </source>
</evidence>
<keyword evidence="1" id="KW-0808">Transferase</keyword>
<dbReference type="GO" id="GO:0005829">
    <property type="term" value="C:cytosol"/>
    <property type="evidence" value="ECO:0007669"/>
    <property type="project" value="TreeGrafter"/>
</dbReference>
<dbReference type="SMART" id="SM01120">
    <property type="entry name" value="Dak2"/>
    <property type="match status" value="1"/>
</dbReference>
<dbReference type="RefSeq" id="WP_182961314.1">
    <property type="nucleotide sequence ID" value="NZ_JABEQM010000020.1"/>
</dbReference>
<evidence type="ECO:0000256" key="2">
    <source>
        <dbReference type="ARBA" id="ARBA00022741"/>
    </source>
</evidence>
<dbReference type="FunFam" id="1.25.40.340:FF:000002">
    <property type="entry name" value="Dihydroxyacetone kinase, L subunit"/>
    <property type="match status" value="1"/>
</dbReference>
<evidence type="ECO:0000313" key="7">
    <source>
        <dbReference type="EMBL" id="MBB2203190.1"/>
    </source>
</evidence>
<dbReference type="GO" id="GO:0004371">
    <property type="term" value="F:glycerone kinase activity"/>
    <property type="evidence" value="ECO:0007669"/>
    <property type="project" value="InterPro"/>
</dbReference>
<evidence type="ECO:0000259" key="6">
    <source>
        <dbReference type="PROSITE" id="PS51481"/>
    </source>
</evidence>
<dbReference type="PROSITE" id="PS51481">
    <property type="entry name" value="DHAK"/>
    <property type="match status" value="1"/>
</dbReference>
<dbReference type="EMBL" id="JABEQM010000020">
    <property type="protein sequence ID" value="MBB2203190.1"/>
    <property type="molecule type" value="Genomic_DNA"/>
</dbReference>